<dbReference type="PRINTS" id="PR01217">
    <property type="entry name" value="PRICHEXTENSN"/>
</dbReference>
<dbReference type="Proteomes" id="UP000752171">
    <property type="component" value="Unassembled WGS sequence"/>
</dbReference>
<dbReference type="SUPFAM" id="SSF56204">
    <property type="entry name" value="Hect, E3 ligase catalytic domain"/>
    <property type="match status" value="1"/>
</dbReference>
<evidence type="ECO:0000313" key="7">
    <source>
        <dbReference type="Proteomes" id="UP000752171"/>
    </source>
</evidence>
<evidence type="ECO:0000259" key="5">
    <source>
        <dbReference type="PROSITE" id="PS50237"/>
    </source>
</evidence>
<accession>A0A8T2KLJ9</accession>
<gene>
    <name evidence="6" type="ORF">AMEX_G27908</name>
</gene>
<organism evidence="6 7">
    <name type="scientific">Astyanax mexicanus</name>
    <name type="common">Blind cave fish</name>
    <name type="synonym">Astyanax fasciatus mexicanus</name>
    <dbReference type="NCBI Taxonomy" id="7994"/>
    <lineage>
        <taxon>Eukaryota</taxon>
        <taxon>Metazoa</taxon>
        <taxon>Chordata</taxon>
        <taxon>Craniata</taxon>
        <taxon>Vertebrata</taxon>
        <taxon>Euteleostomi</taxon>
        <taxon>Actinopterygii</taxon>
        <taxon>Neopterygii</taxon>
        <taxon>Teleostei</taxon>
        <taxon>Ostariophysi</taxon>
        <taxon>Characiformes</taxon>
        <taxon>Characoidei</taxon>
        <taxon>Acestrorhamphidae</taxon>
        <taxon>Acestrorhamphinae</taxon>
        <taxon>Astyanax</taxon>
    </lineage>
</organism>
<keyword evidence="2 3" id="KW-0833">Ubl conjugation pathway</keyword>
<evidence type="ECO:0000256" key="2">
    <source>
        <dbReference type="ARBA" id="ARBA00022786"/>
    </source>
</evidence>
<protein>
    <recommendedName>
        <fullName evidence="5">HECT domain-containing protein</fullName>
    </recommendedName>
</protein>
<comment type="caution">
    <text evidence="6">The sequence shown here is derived from an EMBL/GenBank/DDBJ whole genome shotgun (WGS) entry which is preliminary data.</text>
</comment>
<dbReference type="AlphaFoldDB" id="A0A8T2KLJ9"/>
<evidence type="ECO:0000256" key="4">
    <source>
        <dbReference type="SAM" id="MobiDB-lite"/>
    </source>
</evidence>
<comment type="caution">
    <text evidence="3">Lacks conserved residue(s) required for the propagation of feature annotation.</text>
</comment>
<feature type="compositionally biased region" description="Pro residues" evidence="4">
    <location>
        <begin position="126"/>
        <end position="142"/>
    </location>
</feature>
<dbReference type="GO" id="GO:0004842">
    <property type="term" value="F:ubiquitin-protein transferase activity"/>
    <property type="evidence" value="ECO:0007669"/>
    <property type="project" value="InterPro"/>
</dbReference>
<dbReference type="InterPro" id="IPR000569">
    <property type="entry name" value="HECT_dom"/>
</dbReference>
<proteinExistence type="predicted"/>
<reference evidence="6 7" key="1">
    <citation type="submission" date="2021-07" db="EMBL/GenBank/DDBJ databases">
        <authorList>
            <person name="Imarazene B."/>
            <person name="Zahm M."/>
            <person name="Klopp C."/>
            <person name="Cabau C."/>
            <person name="Beille S."/>
            <person name="Jouanno E."/>
            <person name="Castinel A."/>
            <person name="Lluch J."/>
            <person name="Gil L."/>
            <person name="Kuchtly C."/>
            <person name="Lopez Roques C."/>
            <person name="Donnadieu C."/>
            <person name="Parrinello H."/>
            <person name="Journot L."/>
            <person name="Du K."/>
            <person name="Schartl M."/>
            <person name="Retaux S."/>
            <person name="Guiguen Y."/>
        </authorList>
    </citation>
    <scope>NUCLEOTIDE SEQUENCE [LARGE SCALE GENOMIC DNA]</scope>
    <source>
        <strain evidence="6">Pach_M1</strain>
        <tissue evidence="6">Testis</tissue>
    </source>
</reference>
<name>A0A8T2KLJ9_ASTMX</name>
<dbReference type="Gene3D" id="3.90.1750.10">
    <property type="entry name" value="Hect, E3 ligase catalytic domains"/>
    <property type="match status" value="1"/>
</dbReference>
<keyword evidence="1" id="KW-0808">Transferase</keyword>
<evidence type="ECO:0000313" key="6">
    <source>
        <dbReference type="EMBL" id="KAG9259587.1"/>
    </source>
</evidence>
<feature type="compositionally biased region" description="Low complexity" evidence="4">
    <location>
        <begin position="143"/>
        <end position="152"/>
    </location>
</feature>
<evidence type="ECO:0000256" key="1">
    <source>
        <dbReference type="ARBA" id="ARBA00022679"/>
    </source>
</evidence>
<feature type="region of interest" description="Disordered" evidence="4">
    <location>
        <begin position="112"/>
        <end position="155"/>
    </location>
</feature>
<dbReference type="EMBL" id="JAICCE010000026">
    <property type="protein sequence ID" value="KAG9259587.1"/>
    <property type="molecule type" value="Genomic_DNA"/>
</dbReference>
<feature type="domain" description="HECT" evidence="5">
    <location>
        <begin position="200"/>
        <end position="311"/>
    </location>
</feature>
<dbReference type="InterPro" id="IPR035983">
    <property type="entry name" value="Hect_E3_ubiquitin_ligase"/>
</dbReference>
<dbReference type="PROSITE" id="PS50237">
    <property type="entry name" value="HECT"/>
    <property type="match status" value="1"/>
</dbReference>
<evidence type="ECO:0000256" key="3">
    <source>
        <dbReference type="PROSITE-ProRule" id="PRU00104"/>
    </source>
</evidence>
<sequence length="331" mass="34809">MLTLFINSFQNIISNSSIACGPYPVAPSTTFSPAPSPPTTITTCSPAPSSPIPAPIFSPAPPPSTTITTCSPAPSSPIPAPIFSPAPSPPTTITTCSPAPSSPIPAPIFSPAPSPPTTITTCSPAPSSPIPAPIFSPAPSPSQSPSFSPSSPDQEDIEEAFDIAAALQTLKARVHHLAPTANQINVLRDEEFECALRAFNRPTFDPESKLDIVFIDEDGRGEGAVDDGGPTREFCRLLMGKLQGHQIFEGPPEERTLALDSIALHTNTYKSVGQMLSVCLIHGGVSPNFFSKRLFSQVFGLPSGPATIEDVVDHGLRAKLEKASLRISKHM</sequence>